<dbReference type="InterPro" id="IPR035999">
    <property type="entry name" value="Sec7_dom_sf"/>
</dbReference>
<dbReference type="Pfam" id="PF01369">
    <property type="entry name" value="Sec7"/>
    <property type="match status" value="1"/>
</dbReference>
<evidence type="ECO:0000259" key="2">
    <source>
        <dbReference type="PROSITE" id="PS50190"/>
    </source>
</evidence>
<reference evidence="3 4" key="1">
    <citation type="submission" date="2014-09" db="EMBL/GenBank/DDBJ databases">
        <authorList>
            <person name="Ellenberger Sabrina"/>
        </authorList>
    </citation>
    <scope>NUCLEOTIDE SEQUENCE [LARGE SCALE GENOMIC DNA]</scope>
    <source>
        <strain evidence="3 4">CBS 412.66</strain>
    </source>
</reference>
<dbReference type="PROSITE" id="PS50190">
    <property type="entry name" value="SEC7"/>
    <property type="match status" value="1"/>
</dbReference>
<proteinExistence type="predicted"/>
<dbReference type="GO" id="GO:0005085">
    <property type="term" value="F:guanyl-nucleotide exchange factor activity"/>
    <property type="evidence" value="ECO:0007669"/>
    <property type="project" value="InterPro"/>
</dbReference>
<dbReference type="PANTHER" id="PTHR10663:SF375">
    <property type="entry name" value="LD29171P"/>
    <property type="match status" value="1"/>
</dbReference>
<organism evidence="3 4">
    <name type="scientific">Parasitella parasitica</name>
    <dbReference type="NCBI Taxonomy" id="35722"/>
    <lineage>
        <taxon>Eukaryota</taxon>
        <taxon>Fungi</taxon>
        <taxon>Fungi incertae sedis</taxon>
        <taxon>Mucoromycota</taxon>
        <taxon>Mucoromycotina</taxon>
        <taxon>Mucoromycetes</taxon>
        <taxon>Mucorales</taxon>
        <taxon>Mucorineae</taxon>
        <taxon>Mucoraceae</taxon>
        <taxon>Parasitella</taxon>
    </lineage>
</organism>
<feature type="compositionally biased region" description="Low complexity" evidence="1">
    <location>
        <begin position="43"/>
        <end position="52"/>
    </location>
</feature>
<dbReference type="AlphaFoldDB" id="A0A0B7MQH3"/>
<feature type="domain" description="SEC7" evidence="2">
    <location>
        <begin position="102"/>
        <end position="264"/>
    </location>
</feature>
<evidence type="ECO:0000256" key="1">
    <source>
        <dbReference type="SAM" id="MobiDB-lite"/>
    </source>
</evidence>
<dbReference type="Proteomes" id="UP000054107">
    <property type="component" value="Unassembled WGS sequence"/>
</dbReference>
<dbReference type="InterPro" id="IPR023394">
    <property type="entry name" value="Sec7_C_sf"/>
</dbReference>
<dbReference type="OrthoDB" id="2157641at2759"/>
<feature type="region of interest" description="Disordered" evidence="1">
    <location>
        <begin position="32"/>
        <end position="52"/>
    </location>
</feature>
<dbReference type="Gene3D" id="1.10.1000.11">
    <property type="entry name" value="Arf Nucleotide-binding Site Opener,domain 2"/>
    <property type="match status" value="1"/>
</dbReference>
<dbReference type="GO" id="GO:0032012">
    <property type="term" value="P:regulation of ARF protein signal transduction"/>
    <property type="evidence" value="ECO:0007669"/>
    <property type="project" value="InterPro"/>
</dbReference>
<evidence type="ECO:0000313" key="4">
    <source>
        <dbReference type="Proteomes" id="UP000054107"/>
    </source>
</evidence>
<dbReference type="SUPFAM" id="SSF48425">
    <property type="entry name" value="Sec7 domain"/>
    <property type="match status" value="1"/>
</dbReference>
<accession>A0A0B7MQH3</accession>
<dbReference type="PANTHER" id="PTHR10663">
    <property type="entry name" value="GUANYL-NUCLEOTIDE EXCHANGE FACTOR"/>
    <property type="match status" value="1"/>
</dbReference>
<keyword evidence="4" id="KW-1185">Reference proteome</keyword>
<evidence type="ECO:0000313" key="3">
    <source>
        <dbReference type="EMBL" id="CEP08216.1"/>
    </source>
</evidence>
<protein>
    <recommendedName>
        <fullName evidence="2">SEC7 domain-containing protein</fullName>
    </recommendedName>
</protein>
<sequence>MQKEQHQKQQEYQHRNNINKVLPCIQPTLRQESSARNSQLGKLTRSSSLSNLSRKASSRQILWHHKRLDEPLPPIPPFLFEESEAQAVIIPPSRSSSLSRPRRFRKTQRDDEIKKALLEWKHESIFKVDWVNMFPASVELWNMNDNIFGSLEDLIILKEDDEKLVQETANSLWLENEMHAPKKKTAAYIGKLDPFCHRVLKQYMNQFDFTGMKLDEAFRKLCQKLYFKAEAQEIDRILEAFAYKFWSQNPCKQLYQNAGTVLYM</sequence>
<dbReference type="EMBL" id="LN719426">
    <property type="protein sequence ID" value="CEP08216.1"/>
    <property type="molecule type" value="Genomic_DNA"/>
</dbReference>
<dbReference type="InterPro" id="IPR000904">
    <property type="entry name" value="Sec7_dom"/>
</dbReference>
<feature type="compositionally biased region" description="Polar residues" evidence="1">
    <location>
        <begin position="32"/>
        <end position="41"/>
    </location>
</feature>
<name>A0A0B7MQH3_9FUNG</name>
<gene>
    <name evidence="3" type="primary">PARPA_01525.1 scaffold 1359</name>
</gene>
<dbReference type="STRING" id="35722.A0A0B7MQH3"/>